<evidence type="ECO:0000313" key="2">
    <source>
        <dbReference type="EMBL" id="KAH7176316.1"/>
    </source>
</evidence>
<feature type="compositionally biased region" description="Polar residues" evidence="1">
    <location>
        <begin position="194"/>
        <end position="208"/>
    </location>
</feature>
<reference evidence="2" key="1">
    <citation type="journal article" date="2021" name="Nat. Commun.">
        <title>Genetic determinants of endophytism in the Arabidopsis root mycobiome.</title>
        <authorList>
            <person name="Mesny F."/>
            <person name="Miyauchi S."/>
            <person name="Thiergart T."/>
            <person name="Pickel B."/>
            <person name="Atanasova L."/>
            <person name="Karlsson M."/>
            <person name="Huettel B."/>
            <person name="Barry K.W."/>
            <person name="Haridas S."/>
            <person name="Chen C."/>
            <person name="Bauer D."/>
            <person name="Andreopoulos W."/>
            <person name="Pangilinan J."/>
            <person name="LaButti K."/>
            <person name="Riley R."/>
            <person name="Lipzen A."/>
            <person name="Clum A."/>
            <person name="Drula E."/>
            <person name="Henrissat B."/>
            <person name="Kohler A."/>
            <person name="Grigoriev I.V."/>
            <person name="Martin F.M."/>
            <person name="Hacquard S."/>
        </authorList>
    </citation>
    <scope>NUCLEOTIDE SEQUENCE</scope>
    <source>
        <strain evidence="2">MPI-CAGE-AT-0147</strain>
    </source>
</reference>
<accession>A0A9P9FVY2</accession>
<gene>
    <name evidence="2" type="ORF">EDB81DRAFT_35155</name>
</gene>
<evidence type="ECO:0000313" key="3">
    <source>
        <dbReference type="Proteomes" id="UP000738349"/>
    </source>
</evidence>
<feature type="region of interest" description="Disordered" evidence="1">
    <location>
        <begin position="127"/>
        <end position="146"/>
    </location>
</feature>
<feature type="region of interest" description="Disordered" evidence="1">
    <location>
        <begin position="187"/>
        <end position="208"/>
    </location>
</feature>
<protein>
    <submittedName>
        <fullName evidence="2">Uncharacterized protein</fullName>
    </submittedName>
</protein>
<dbReference type="Proteomes" id="UP000738349">
    <property type="component" value="Unassembled WGS sequence"/>
</dbReference>
<keyword evidence="3" id="KW-1185">Reference proteome</keyword>
<organism evidence="2 3">
    <name type="scientific">Dactylonectria macrodidyma</name>
    <dbReference type="NCBI Taxonomy" id="307937"/>
    <lineage>
        <taxon>Eukaryota</taxon>
        <taxon>Fungi</taxon>
        <taxon>Dikarya</taxon>
        <taxon>Ascomycota</taxon>
        <taxon>Pezizomycotina</taxon>
        <taxon>Sordariomycetes</taxon>
        <taxon>Hypocreomycetidae</taxon>
        <taxon>Hypocreales</taxon>
        <taxon>Nectriaceae</taxon>
        <taxon>Dactylonectria</taxon>
    </lineage>
</organism>
<evidence type="ECO:0000256" key="1">
    <source>
        <dbReference type="SAM" id="MobiDB-lite"/>
    </source>
</evidence>
<name>A0A9P9FVY2_9HYPO</name>
<dbReference type="AlphaFoldDB" id="A0A9P9FVY2"/>
<feature type="compositionally biased region" description="Low complexity" evidence="1">
    <location>
        <begin position="127"/>
        <end position="136"/>
    </location>
</feature>
<proteinExistence type="predicted"/>
<comment type="caution">
    <text evidence="2">The sequence shown here is derived from an EMBL/GenBank/DDBJ whole genome shotgun (WGS) entry which is preliminary data.</text>
</comment>
<sequence>MSILVNDVSVWSNARSSSRSSSMPWPLALLSQLLCLFALLWLVTVVVARCPLLATFAIPSSHLHVISHLSCDHATAGHQQANKNKSRDADPSVAAALPLRHQPSPCRADKSYVKTERLQIHTQLRTQLRTHQTLPQPSRPDPLNSRTLEPFQVASLLTPPPSESRFLNFFPRPRCQRARPHRLLLASPSFAKPKSSTGIYNNPRHSSP</sequence>
<dbReference type="EMBL" id="JAGMUV010000001">
    <property type="protein sequence ID" value="KAH7176316.1"/>
    <property type="molecule type" value="Genomic_DNA"/>
</dbReference>